<comment type="similarity">
    <text evidence="1">Belongs to the serpin family.</text>
</comment>
<feature type="domain" description="Serpin" evidence="2">
    <location>
        <begin position="6"/>
        <end position="161"/>
    </location>
</feature>
<sequence length="172" mass="18740">MELQPDMALVLSKHVLLTEAKNSNAVISPLSIHVVLSLIAAGSKGSTQDQLLSFLQAKSIDHLNSISAKLISVFAEGSASRESPKPSSSFLKGKLIEHFNSIFPKRVPVLAEGSTSRECPELLLANGIWVDKSVHLKRSFKLVVGNVYKAACHEVDFQAKSMNMILVFLNEL</sequence>
<proteinExistence type="inferred from homology"/>
<evidence type="ECO:0000256" key="1">
    <source>
        <dbReference type="ARBA" id="ARBA00009500"/>
    </source>
</evidence>
<dbReference type="InterPro" id="IPR036186">
    <property type="entry name" value="Serpin_sf"/>
</dbReference>
<evidence type="ECO:0000313" key="3">
    <source>
        <dbReference type="EMBL" id="CAI0558490.1"/>
    </source>
</evidence>
<dbReference type="AlphaFoldDB" id="A0AAV0RLI3"/>
<dbReference type="InterPro" id="IPR000215">
    <property type="entry name" value="Serpin_fam"/>
</dbReference>
<dbReference type="GO" id="GO:0005615">
    <property type="term" value="C:extracellular space"/>
    <property type="evidence" value="ECO:0007669"/>
    <property type="project" value="InterPro"/>
</dbReference>
<accession>A0AAV0RLI3</accession>
<dbReference type="EMBL" id="CAMGYJ010000011">
    <property type="protein sequence ID" value="CAI0558490.1"/>
    <property type="molecule type" value="Genomic_DNA"/>
</dbReference>
<comment type="caution">
    <text evidence="3">The sequence shown here is derived from an EMBL/GenBank/DDBJ whole genome shotgun (WGS) entry which is preliminary data.</text>
</comment>
<dbReference type="SUPFAM" id="SSF56574">
    <property type="entry name" value="Serpins"/>
    <property type="match status" value="1"/>
</dbReference>
<dbReference type="Gene3D" id="3.30.497.10">
    <property type="entry name" value="Antithrombin, subunit I, domain 2"/>
    <property type="match status" value="2"/>
</dbReference>
<organism evidence="3 4">
    <name type="scientific">Linum tenue</name>
    <dbReference type="NCBI Taxonomy" id="586396"/>
    <lineage>
        <taxon>Eukaryota</taxon>
        <taxon>Viridiplantae</taxon>
        <taxon>Streptophyta</taxon>
        <taxon>Embryophyta</taxon>
        <taxon>Tracheophyta</taxon>
        <taxon>Spermatophyta</taxon>
        <taxon>Magnoliopsida</taxon>
        <taxon>eudicotyledons</taxon>
        <taxon>Gunneridae</taxon>
        <taxon>Pentapetalae</taxon>
        <taxon>rosids</taxon>
        <taxon>fabids</taxon>
        <taxon>Malpighiales</taxon>
        <taxon>Linaceae</taxon>
        <taxon>Linum</taxon>
    </lineage>
</organism>
<dbReference type="Pfam" id="PF00079">
    <property type="entry name" value="Serpin"/>
    <property type="match status" value="1"/>
</dbReference>
<gene>
    <name evidence="3" type="ORF">LITE_LOCUS48799</name>
</gene>
<evidence type="ECO:0000313" key="4">
    <source>
        <dbReference type="Proteomes" id="UP001154282"/>
    </source>
</evidence>
<dbReference type="GO" id="GO:0004867">
    <property type="term" value="F:serine-type endopeptidase inhibitor activity"/>
    <property type="evidence" value="ECO:0007669"/>
    <property type="project" value="InterPro"/>
</dbReference>
<dbReference type="PANTHER" id="PTHR11461">
    <property type="entry name" value="SERINE PROTEASE INHIBITOR, SERPIN"/>
    <property type="match status" value="1"/>
</dbReference>
<dbReference type="Proteomes" id="UP001154282">
    <property type="component" value="Unassembled WGS sequence"/>
</dbReference>
<reference evidence="3" key="1">
    <citation type="submission" date="2022-08" db="EMBL/GenBank/DDBJ databases">
        <authorList>
            <person name="Gutierrez-Valencia J."/>
        </authorList>
    </citation>
    <scope>NUCLEOTIDE SEQUENCE</scope>
</reference>
<evidence type="ECO:0000259" key="2">
    <source>
        <dbReference type="Pfam" id="PF00079"/>
    </source>
</evidence>
<protein>
    <recommendedName>
        <fullName evidence="2">Serpin domain-containing protein</fullName>
    </recommendedName>
</protein>
<keyword evidence="4" id="KW-1185">Reference proteome</keyword>
<dbReference type="InterPro" id="IPR042178">
    <property type="entry name" value="Serpin_sf_1"/>
</dbReference>
<dbReference type="PANTHER" id="PTHR11461:SF211">
    <property type="entry name" value="GH10112P-RELATED"/>
    <property type="match status" value="1"/>
</dbReference>
<dbReference type="InterPro" id="IPR023796">
    <property type="entry name" value="Serpin_dom"/>
</dbReference>
<name>A0AAV0RLI3_9ROSI</name>